<dbReference type="EMBL" id="CM017874">
    <property type="protein sequence ID" value="KAG1335508.1"/>
    <property type="molecule type" value="Genomic_DNA"/>
</dbReference>
<proteinExistence type="inferred from homology"/>
<dbReference type="Pfam" id="PF14368">
    <property type="entry name" value="LTP_2"/>
    <property type="match status" value="1"/>
</dbReference>
<feature type="signal peptide" evidence="6">
    <location>
        <begin position="1"/>
        <end position="24"/>
    </location>
</feature>
<reference evidence="8" key="2">
    <citation type="submission" date="2019-07" db="EMBL/GenBank/DDBJ databases">
        <authorList>
            <person name="Yang Y."/>
            <person name="Bocs S."/>
            <person name="Baudouin L."/>
        </authorList>
    </citation>
    <scope>NUCLEOTIDE SEQUENCE</scope>
    <source>
        <tissue evidence="8">Spear leaf of Hainan Tall coconut</tissue>
    </source>
</reference>
<comment type="caution">
    <text evidence="8">The sequence shown here is derived from an EMBL/GenBank/DDBJ whole genome shotgun (WGS) entry which is preliminary data.</text>
</comment>
<reference evidence="8" key="1">
    <citation type="journal article" date="2017" name="Gigascience">
        <title>The genome draft of coconut (Cocos nucifera).</title>
        <authorList>
            <person name="Xiao Y."/>
            <person name="Xu P."/>
            <person name="Fan H."/>
            <person name="Baudouin L."/>
            <person name="Xia W."/>
            <person name="Bocs S."/>
            <person name="Xu J."/>
            <person name="Li Q."/>
            <person name="Guo A."/>
            <person name="Zhou L."/>
            <person name="Li J."/>
            <person name="Wu Y."/>
            <person name="Ma Z."/>
            <person name="Armero A."/>
            <person name="Issali A.E."/>
            <person name="Liu N."/>
            <person name="Peng M."/>
            <person name="Yang Y."/>
        </authorList>
    </citation>
    <scope>NUCLEOTIDE SEQUENCE</scope>
    <source>
        <tissue evidence="8">Spear leaf of Hainan Tall coconut</tissue>
    </source>
</reference>
<sequence>MALAKYSMLLLLLLLATVPAPCHATLEEDEKECADQLQNLASCVPYASGSAPKPTPECCADAEKLRASQPKCLCVLIVESTDPSLALPINTTLALHMPAACNSDAKVSNCPSILKLNPSSPEARIFKDASGDATASTSPSSAASSSTPNSSSGSSVAGPVSGGESGSKMAPTNGGGGLECFVGGAAASLVVWSGVLFI</sequence>
<organism evidence="8 9">
    <name type="scientific">Cocos nucifera</name>
    <name type="common">Coconut palm</name>
    <dbReference type="NCBI Taxonomy" id="13894"/>
    <lineage>
        <taxon>Eukaryota</taxon>
        <taxon>Viridiplantae</taxon>
        <taxon>Streptophyta</taxon>
        <taxon>Embryophyta</taxon>
        <taxon>Tracheophyta</taxon>
        <taxon>Spermatophyta</taxon>
        <taxon>Magnoliopsida</taxon>
        <taxon>Liliopsida</taxon>
        <taxon>Arecaceae</taxon>
        <taxon>Arecoideae</taxon>
        <taxon>Cocoseae</taxon>
        <taxon>Attaleinae</taxon>
        <taxon>Cocos</taxon>
    </lineage>
</organism>
<feature type="domain" description="Bifunctional inhibitor/plant lipid transfer protein/seed storage helical" evidence="7">
    <location>
        <begin position="18"/>
        <end position="110"/>
    </location>
</feature>
<dbReference type="InterPro" id="IPR036312">
    <property type="entry name" value="Bifun_inhib/LTP/seed_sf"/>
</dbReference>
<evidence type="ECO:0000259" key="7">
    <source>
        <dbReference type="Pfam" id="PF14368"/>
    </source>
</evidence>
<evidence type="ECO:0000256" key="3">
    <source>
        <dbReference type="ARBA" id="ARBA00023157"/>
    </source>
</evidence>
<accession>A0A8K0I4E1</accession>
<dbReference type="InterPro" id="IPR043325">
    <property type="entry name" value="LTSS"/>
</dbReference>
<keyword evidence="4" id="KW-0325">Glycoprotein</keyword>
<feature type="chain" id="PRO_5035424918" evidence="6">
    <location>
        <begin position="25"/>
        <end position="198"/>
    </location>
</feature>
<name>A0A8K0I4E1_COCNU</name>
<evidence type="ECO:0000313" key="9">
    <source>
        <dbReference type="Proteomes" id="UP000797356"/>
    </source>
</evidence>
<keyword evidence="2 6" id="KW-0732">Signal</keyword>
<feature type="compositionally biased region" description="Low complexity" evidence="5">
    <location>
        <begin position="131"/>
        <end position="159"/>
    </location>
</feature>
<dbReference type="CDD" id="cd00010">
    <property type="entry name" value="AAI_LTSS"/>
    <property type="match status" value="1"/>
</dbReference>
<feature type="region of interest" description="Disordered" evidence="5">
    <location>
        <begin position="128"/>
        <end position="169"/>
    </location>
</feature>
<evidence type="ECO:0000313" key="8">
    <source>
        <dbReference type="EMBL" id="KAG1335508.1"/>
    </source>
</evidence>
<comment type="similarity">
    <text evidence="1">Belongs to the plant LTP family.</text>
</comment>
<dbReference type="AlphaFoldDB" id="A0A8K0I4E1"/>
<protein>
    <submittedName>
        <fullName evidence="8">Protein YLS3</fullName>
    </submittedName>
</protein>
<evidence type="ECO:0000256" key="6">
    <source>
        <dbReference type="SAM" id="SignalP"/>
    </source>
</evidence>
<gene>
    <name evidence="8" type="ORF">COCNU_03G016270</name>
</gene>
<evidence type="ECO:0000256" key="4">
    <source>
        <dbReference type="ARBA" id="ARBA00023180"/>
    </source>
</evidence>
<evidence type="ECO:0000256" key="2">
    <source>
        <dbReference type="ARBA" id="ARBA00022729"/>
    </source>
</evidence>
<dbReference type="SUPFAM" id="SSF47699">
    <property type="entry name" value="Bifunctional inhibitor/lipid-transfer protein/seed storage 2S albumin"/>
    <property type="match status" value="1"/>
</dbReference>
<dbReference type="InterPro" id="IPR016140">
    <property type="entry name" value="Bifunc_inhib/LTP/seed_store"/>
</dbReference>
<evidence type="ECO:0000256" key="1">
    <source>
        <dbReference type="ARBA" id="ARBA00009748"/>
    </source>
</evidence>
<keyword evidence="3" id="KW-1015">Disulfide bond</keyword>
<dbReference type="Gene3D" id="1.10.110.10">
    <property type="entry name" value="Plant lipid-transfer and hydrophobic proteins"/>
    <property type="match status" value="1"/>
</dbReference>
<dbReference type="OrthoDB" id="779300at2759"/>
<dbReference type="Proteomes" id="UP000797356">
    <property type="component" value="Chromosome 3"/>
</dbReference>
<keyword evidence="9" id="KW-1185">Reference proteome</keyword>
<evidence type="ECO:0000256" key="5">
    <source>
        <dbReference type="SAM" id="MobiDB-lite"/>
    </source>
</evidence>
<dbReference type="PANTHER" id="PTHR33044">
    <property type="entry name" value="BIFUNCTIONAL INHIBITOR/LIPID-TRANSFER PROTEIN/SEED STORAGE 2S ALBUMIN SUPERFAMILY PROTEIN-RELATED"/>
    <property type="match status" value="1"/>
</dbReference>